<evidence type="ECO:0000313" key="3">
    <source>
        <dbReference type="Proteomes" id="UP000753256"/>
    </source>
</evidence>
<feature type="transmembrane region" description="Helical" evidence="1">
    <location>
        <begin position="48"/>
        <end position="69"/>
    </location>
</feature>
<proteinExistence type="predicted"/>
<keyword evidence="1" id="KW-0472">Membrane</keyword>
<evidence type="ECO:0000256" key="1">
    <source>
        <dbReference type="SAM" id="Phobius"/>
    </source>
</evidence>
<dbReference type="RefSeq" id="WP_273191282.1">
    <property type="nucleotide sequence ID" value="NZ_DYUZ01000035.1"/>
</dbReference>
<dbReference type="AlphaFoldDB" id="A0A921IY41"/>
<name>A0A921IY41_9ACTN</name>
<gene>
    <name evidence="2" type="ORF">K8V70_09955</name>
</gene>
<dbReference type="EMBL" id="DYUZ01000035">
    <property type="protein sequence ID" value="HJG38160.1"/>
    <property type="molecule type" value="Genomic_DNA"/>
</dbReference>
<dbReference type="Proteomes" id="UP000753256">
    <property type="component" value="Unassembled WGS sequence"/>
</dbReference>
<evidence type="ECO:0000313" key="2">
    <source>
        <dbReference type="EMBL" id="HJG38160.1"/>
    </source>
</evidence>
<keyword evidence="1" id="KW-0812">Transmembrane</keyword>
<sequence>MRALKKICTIVYLLSAVVVAGGFACLQFGSEHVRNRIAELLGHPAGRIVLIVCTVVLLLGILITALLVFSERSPLTSVHPGGNPNIEVRLAALTSVARVAAEENDVLVDRVRSRVVGRDGTRALITLEVIAFTQAGLADLGAHVQEHVTEACERMLGAPGVTVRIRFLPSKTTVIKEGSREQA</sequence>
<comment type="caution">
    <text evidence="2">The sequence shown here is derived from an EMBL/GenBank/DDBJ whole genome shotgun (WGS) entry which is preliminary data.</text>
</comment>
<dbReference type="PROSITE" id="PS51257">
    <property type="entry name" value="PROKAR_LIPOPROTEIN"/>
    <property type="match status" value="1"/>
</dbReference>
<accession>A0A921IY41</accession>
<keyword evidence="1" id="KW-1133">Transmembrane helix</keyword>
<organism evidence="2 3">
    <name type="scientific">Enorma phocaeensis</name>
    <dbReference type="NCBI Taxonomy" id="1871019"/>
    <lineage>
        <taxon>Bacteria</taxon>
        <taxon>Bacillati</taxon>
        <taxon>Actinomycetota</taxon>
        <taxon>Coriobacteriia</taxon>
        <taxon>Coriobacteriales</taxon>
        <taxon>Coriobacteriaceae</taxon>
        <taxon>Enorma</taxon>
    </lineage>
</organism>
<reference evidence="2" key="2">
    <citation type="submission" date="2021-09" db="EMBL/GenBank/DDBJ databases">
        <authorList>
            <person name="Gilroy R."/>
        </authorList>
    </citation>
    <scope>NUCLEOTIDE SEQUENCE</scope>
    <source>
        <strain evidence="2">ChiHjej13B12-9602</strain>
    </source>
</reference>
<reference evidence="2" key="1">
    <citation type="journal article" date="2021" name="PeerJ">
        <title>Extensive microbial diversity within the chicken gut microbiome revealed by metagenomics and culture.</title>
        <authorList>
            <person name="Gilroy R."/>
            <person name="Ravi A."/>
            <person name="Getino M."/>
            <person name="Pursley I."/>
            <person name="Horton D.L."/>
            <person name="Alikhan N.F."/>
            <person name="Baker D."/>
            <person name="Gharbi K."/>
            <person name="Hall N."/>
            <person name="Watson M."/>
            <person name="Adriaenssens E.M."/>
            <person name="Foster-Nyarko E."/>
            <person name="Jarju S."/>
            <person name="Secka A."/>
            <person name="Antonio M."/>
            <person name="Oren A."/>
            <person name="Chaudhuri R.R."/>
            <person name="La Ragione R."/>
            <person name="Hildebrand F."/>
            <person name="Pallen M.J."/>
        </authorList>
    </citation>
    <scope>NUCLEOTIDE SEQUENCE</scope>
    <source>
        <strain evidence="2">ChiHjej13B12-9602</strain>
    </source>
</reference>
<protein>
    <submittedName>
        <fullName evidence="2">Alkaline shock response membrane anchor protein AmaP</fullName>
    </submittedName>
</protein>